<evidence type="ECO:0008006" key="3">
    <source>
        <dbReference type="Google" id="ProtNLM"/>
    </source>
</evidence>
<dbReference type="Proteomes" id="UP001206067">
    <property type="component" value="Unassembled WGS sequence"/>
</dbReference>
<sequence length="357" mass="40477">MSFIDALHARKHVSVFGASKTGKSSLIEKQVGINERLYVQCSENFTVEQFNDALLEAIYGRSDVEKLQESEVATTRTTEGGIRVNSTNILASFRQNFAKNDRTVFRITDKKIYDLDNLGDCRTLFQDISHSRDPIGDDDIFLIIDDFHKASRKTQRWLANVAKMLFDNTRVVFIFVGVWVEDKILTALCPELSGRVEDINCNIWSKDDLLQVVLNGCDRLNIRFPDGFAETVVRESNGSVYILQEACKEACKIAGIREKSADCEVITKDLNGTKIVKETALKHCNFTDVHGELLNVDRDNRSILFIYHAMISRNAKSSPLIDMQGLQKRIETNFSDLNFDKNFSYNACVKFGAYIPV</sequence>
<organism evidence="1 2">
    <name type="scientific">Parerythrobacter lacustris</name>
    <dbReference type="NCBI Taxonomy" id="2969984"/>
    <lineage>
        <taxon>Bacteria</taxon>
        <taxon>Pseudomonadati</taxon>
        <taxon>Pseudomonadota</taxon>
        <taxon>Alphaproteobacteria</taxon>
        <taxon>Sphingomonadales</taxon>
        <taxon>Erythrobacteraceae</taxon>
        <taxon>Parerythrobacter</taxon>
    </lineage>
</organism>
<comment type="caution">
    <text evidence="1">The sequence shown here is derived from an EMBL/GenBank/DDBJ whole genome shotgun (WGS) entry which is preliminary data.</text>
</comment>
<reference evidence="1 2" key="1">
    <citation type="submission" date="2022-08" db="EMBL/GenBank/DDBJ databases">
        <title>Polyphasic taxonomy analysis of Qipengyuania sp.RS5-5.</title>
        <authorList>
            <person name="Xamxidin M."/>
            <person name="Wu M."/>
        </authorList>
    </citation>
    <scope>NUCLEOTIDE SEQUENCE [LARGE SCALE GENOMIC DNA]</scope>
    <source>
        <strain evidence="1 2">RS5-5</strain>
    </source>
</reference>
<name>A0ABT1XRL0_9SPHN</name>
<dbReference type="PANTHER" id="PTHR34301">
    <property type="entry name" value="DNA-BINDING PROTEIN-RELATED"/>
    <property type="match status" value="1"/>
</dbReference>
<dbReference type="RefSeq" id="WP_257595079.1">
    <property type="nucleotide sequence ID" value="NZ_JANKHH010000003.1"/>
</dbReference>
<evidence type="ECO:0000313" key="2">
    <source>
        <dbReference type="Proteomes" id="UP001206067"/>
    </source>
</evidence>
<dbReference type="InterPro" id="IPR027417">
    <property type="entry name" value="P-loop_NTPase"/>
</dbReference>
<dbReference type="PANTHER" id="PTHR34301:SF8">
    <property type="entry name" value="ATPASE DOMAIN-CONTAINING PROTEIN"/>
    <property type="match status" value="1"/>
</dbReference>
<dbReference type="Gene3D" id="3.40.50.300">
    <property type="entry name" value="P-loop containing nucleotide triphosphate hydrolases"/>
    <property type="match status" value="1"/>
</dbReference>
<gene>
    <name evidence="1" type="ORF">NSO95_05085</name>
</gene>
<accession>A0ABT1XRL0</accession>
<keyword evidence="2" id="KW-1185">Reference proteome</keyword>
<evidence type="ECO:0000313" key="1">
    <source>
        <dbReference type="EMBL" id="MCR2833310.1"/>
    </source>
</evidence>
<dbReference type="SUPFAM" id="SSF52540">
    <property type="entry name" value="P-loop containing nucleoside triphosphate hydrolases"/>
    <property type="match status" value="1"/>
</dbReference>
<proteinExistence type="predicted"/>
<protein>
    <recommendedName>
        <fullName evidence="3">ATP-binding protein</fullName>
    </recommendedName>
</protein>
<dbReference type="EMBL" id="JANKHH010000003">
    <property type="protein sequence ID" value="MCR2833310.1"/>
    <property type="molecule type" value="Genomic_DNA"/>
</dbReference>